<feature type="chain" id="PRO_5016951053" evidence="1">
    <location>
        <begin position="21"/>
        <end position="413"/>
    </location>
</feature>
<dbReference type="Proteomes" id="UP000253501">
    <property type="component" value="Unassembled WGS sequence"/>
</dbReference>
<protein>
    <submittedName>
        <fullName evidence="3">Polyhydroxyalkanoate depolymerase</fullName>
    </submittedName>
</protein>
<dbReference type="EMBL" id="QDHA01000121">
    <property type="protein sequence ID" value="RCJ03916.1"/>
    <property type="molecule type" value="Genomic_DNA"/>
</dbReference>
<dbReference type="SUPFAM" id="SSF53474">
    <property type="entry name" value="alpha/beta-Hydrolases"/>
    <property type="match status" value="1"/>
</dbReference>
<dbReference type="NCBIfam" id="TIGR01849">
    <property type="entry name" value="PHB_depoly_PhaZ"/>
    <property type="match status" value="1"/>
</dbReference>
<dbReference type="PANTHER" id="PTHR36837">
    <property type="entry name" value="POLY(3-HYDROXYALKANOATE) POLYMERASE SUBUNIT PHAC"/>
    <property type="match status" value="1"/>
</dbReference>
<dbReference type="InterPro" id="IPR009656">
    <property type="entry name" value="PHB_depo_C"/>
</dbReference>
<organism evidence="3 4">
    <name type="scientific">Cupriavidus necator</name>
    <name type="common">Alcaligenes eutrophus</name>
    <name type="synonym">Ralstonia eutropha</name>
    <dbReference type="NCBI Taxonomy" id="106590"/>
    <lineage>
        <taxon>Bacteria</taxon>
        <taxon>Pseudomonadati</taxon>
        <taxon>Pseudomonadota</taxon>
        <taxon>Betaproteobacteria</taxon>
        <taxon>Burkholderiales</taxon>
        <taxon>Burkholderiaceae</taxon>
        <taxon>Cupriavidus</taxon>
    </lineage>
</organism>
<dbReference type="AlphaFoldDB" id="A0A367PA43"/>
<dbReference type="PIRSF" id="PIRSF020818">
    <property type="entry name" value="PHB_depoly_PhaZ"/>
    <property type="match status" value="1"/>
</dbReference>
<dbReference type="PANTHER" id="PTHR36837:SF4">
    <property type="entry name" value="BLR0908 PROTEIN"/>
    <property type="match status" value="1"/>
</dbReference>
<dbReference type="InterPro" id="IPR010915">
    <property type="entry name" value="PHB_depoly_PhaZ"/>
</dbReference>
<reference evidence="3 4" key="1">
    <citation type="submission" date="2018-04" db="EMBL/GenBank/DDBJ databases">
        <title>Cupriavidus necator CR12 genome sequencing and assembly.</title>
        <authorList>
            <person name="Ben Fekih I."/>
            <person name="Mazhar H.S."/>
            <person name="Bello S.K."/>
            <person name="Rensing C."/>
        </authorList>
    </citation>
    <scope>NUCLEOTIDE SEQUENCE [LARGE SCALE GENOMIC DNA]</scope>
    <source>
        <strain evidence="3 4">CR12</strain>
    </source>
</reference>
<feature type="signal peptide" evidence="1">
    <location>
        <begin position="1"/>
        <end position="20"/>
    </location>
</feature>
<dbReference type="Pfam" id="PF06850">
    <property type="entry name" value="PHB_depo_C"/>
    <property type="match status" value="1"/>
</dbReference>
<dbReference type="InterPro" id="IPR029058">
    <property type="entry name" value="AB_hydrolase_fold"/>
</dbReference>
<evidence type="ECO:0000313" key="3">
    <source>
        <dbReference type="EMBL" id="RCJ03916.1"/>
    </source>
</evidence>
<gene>
    <name evidence="3" type="primary">phaZ</name>
    <name evidence="3" type="ORF">DDK22_34620</name>
</gene>
<dbReference type="Gene3D" id="3.40.50.1820">
    <property type="entry name" value="alpha/beta hydrolase"/>
    <property type="match status" value="1"/>
</dbReference>
<comment type="caution">
    <text evidence="3">The sequence shown here is derived from an EMBL/GenBank/DDBJ whole genome shotgun (WGS) entry which is preliminary data.</text>
</comment>
<dbReference type="RefSeq" id="WP_114135864.1">
    <property type="nucleotide sequence ID" value="NZ_CP068436.1"/>
</dbReference>
<proteinExistence type="predicted"/>
<feature type="domain" description="PHB de-polymerase C-terminal" evidence="2">
    <location>
        <begin position="211"/>
        <end position="410"/>
    </location>
</feature>
<accession>A0A367PA43</accession>
<sequence length="413" mass="45394">MLYRFMEYQRAMFAPFAVWAANAASAFSDHQNPLSQIPGAPAFATGYEMLSRLGQTYDKPGFGIAAVEHNGCVIPVVEQVVLERAFCRLLRFAPDPVTLGAAASHTRPAVLVCAPLAGHHAVMLREVVETLLPEHIVYVTDWIDARCVPLVDGPFHLDDYVTELQAFIRQIGAAEPLHVIAICQATVPALAAVSLLASADEPTPRSLILMGGPIDARRSPTAVGKLAADHSLTWFQQNLIYTVPDRYAGAGRKVYPNFLQLAGLIAAQPGLLVSSQWNYYLELALGDYERAEALRRICDAHHAVLDMAAEFYLDTIQIVFQEFRLARGNWFVKGQAVRPQDIRATTLLTVEGDHDAISGYGQTQAAHDLCRGIAARDKQHVTARRCGHYDLFAGPGWHSEIYPGIRALTRQDT</sequence>
<name>A0A367PA43_CUPNE</name>
<dbReference type="InterPro" id="IPR051321">
    <property type="entry name" value="PHA/PHB_synthase"/>
</dbReference>
<evidence type="ECO:0000313" key="4">
    <source>
        <dbReference type="Proteomes" id="UP000253501"/>
    </source>
</evidence>
<evidence type="ECO:0000256" key="1">
    <source>
        <dbReference type="SAM" id="SignalP"/>
    </source>
</evidence>
<keyword evidence="1" id="KW-0732">Signal</keyword>
<evidence type="ECO:0000259" key="2">
    <source>
        <dbReference type="Pfam" id="PF06850"/>
    </source>
</evidence>